<dbReference type="Proteomes" id="UP000825729">
    <property type="component" value="Unassembled WGS sequence"/>
</dbReference>
<organism evidence="1 2">
    <name type="scientific">Aristolochia fimbriata</name>
    <name type="common">White veined hardy Dutchman's pipe vine</name>
    <dbReference type="NCBI Taxonomy" id="158543"/>
    <lineage>
        <taxon>Eukaryota</taxon>
        <taxon>Viridiplantae</taxon>
        <taxon>Streptophyta</taxon>
        <taxon>Embryophyta</taxon>
        <taxon>Tracheophyta</taxon>
        <taxon>Spermatophyta</taxon>
        <taxon>Magnoliopsida</taxon>
        <taxon>Magnoliidae</taxon>
        <taxon>Piperales</taxon>
        <taxon>Aristolochiaceae</taxon>
        <taxon>Aristolochia</taxon>
    </lineage>
</organism>
<proteinExistence type="predicted"/>
<protein>
    <submittedName>
        <fullName evidence="1">Uncharacterized protein</fullName>
    </submittedName>
</protein>
<gene>
    <name evidence="1" type="ORF">H6P81_005934</name>
</gene>
<sequence>MVTEWYEECRSGKSAEGAAKGVTLTNDPRRQNFLVLAGVLASSVVDGEHRLYLDATWKRGDSADNIEDERLEMALGQAYGDMQEVNDEQHDWPHTC</sequence>
<evidence type="ECO:0000313" key="2">
    <source>
        <dbReference type="Proteomes" id="UP000825729"/>
    </source>
</evidence>
<keyword evidence="2" id="KW-1185">Reference proteome</keyword>
<comment type="caution">
    <text evidence="1">The sequence shown here is derived from an EMBL/GenBank/DDBJ whole genome shotgun (WGS) entry which is preliminary data.</text>
</comment>
<name>A0AAV7EVV4_ARIFI</name>
<dbReference type="AlphaFoldDB" id="A0AAV7EVV4"/>
<accession>A0AAV7EVV4</accession>
<evidence type="ECO:0000313" key="1">
    <source>
        <dbReference type="EMBL" id="KAG9453030.1"/>
    </source>
</evidence>
<reference evidence="1 2" key="1">
    <citation type="submission" date="2021-07" db="EMBL/GenBank/DDBJ databases">
        <title>The Aristolochia fimbriata genome: insights into angiosperm evolution, floral development and chemical biosynthesis.</title>
        <authorList>
            <person name="Jiao Y."/>
        </authorList>
    </citation>
    <scope>NUCLEOTIDE SEQUENCE [LARGE SCALE GENOMIC DNA]</scope>
    <source>
        <strain evidence="1">IBCAS-2021</strain>
        <tissue evidence="1">Leaf</tissue>
    </source>
</reference>
<dbReference type="EMBL" id="JAINDJ010000003">
    <property type="protein sequence ID" value="KAG9453030.1"/>
    <property type="molecule type" value="Genomic_DNA"/>
</dbReference>